<proteinExistence type="predicted"/>
<feature type="compositionally biased region" description="Low complexity" evidence="1">
    <location>
        <begin position="129"/>
        <end position="141"/>
    </location>
</feature>
<feature type="compositionally biased region" description="Basic and acidic residues" evidence="1">
    <location>
        <begin position="157"/>
        <end position="167"/>
    </location>
</feature>
<evidence type="ECO:0000313" key="3">
    <source>
        <dbReference type="EMBL" id="EAP70955.1"/>
    </source>
</evidence>
<protein>
    <submittedName>
        <fullName evidence="3">Uncharacterized protein</fullName>
    </submittedName>
</protein>
<evidence type="ECO:0000313" key="4">
    <source>
        <dbReference type="Proteomes" id="UP000005933"/>
    </source>
</evidence>
<dbReference type="EMBL" id="AAKL01000073">
    <property type="protein sequence ID" value="EAP70955.1"/>
    <property type="molecule type" value="Genomic_DNA"/>
</dbReference>
<keyword evidence="2" id="KW-1133">Transmembrane helix</keyword>
<feature type="region of interest" description="Disordered" evidence="1">
    <location>
        <begin position="1"/>
        <end position="36"/>
    </location>
</feature>
<accession>A0AB33VAK8</accession>
<evidence type="ECO:0000256" key="1">
    <source>
        <dbReference type="SAM" id="MobiDB-lite"/>
    </source>
</evidence>
<keyword evidence="2" id="KW-0472">Membrane</keyword>
<sequence length="181" mass="18362">MRSARAGAGAGRRGPVNVCLNRPARGRPQAGNTPVAGSGRPVLRLLTPWANPLQTAVHALAMPGVFADMDRTWDEIHVSGVPLISVKESRMKVAQSLAALIVAGAFAAPVFAAGTASAPAAAAPAAAPAAATTTEAASTPKAEAKHAKKHHHHKKAEKAEAKSDTKTDAASAPKAAEPAKQ</sequence>
<organism evidence="3 4">
    <name type="scientific">Ralstonia solanacearum (strain UW551)</name>
    <dbReference type="NCBI Taxonomy" id="342110"/>
    <lineage>
        <taxon>Bacteria</taxon>
        <taxon>Pseudomonadati</taxon>
        <taxon>Pseudomonadota</taxon>
        <taxon>Betaproteobacteria</taxon>
        <taxon>Burkholderiales</taxon>
        <taxon>Burkholderiaceae</taxon>
        <taxon>Ralstonia</taxon>
        <taxon>Ralstonia solanacearum species complex</taxon>
    </lineage>
</organism>
<evidence type="ECO:0000256" key="2">
    <source>
        <dbReference type="SAM" id="Phobius"/>
    </source>
</evidence>
<gene>
    <name evidence="3" type="ORF">RRSL_00600</name>
</gene>
<name>A0AB33VAK8_RALSU</name>
<dbReference type="Proteomes" id="UP000005933">
    <property type="component" value="Unassembled WGS sequence"/>
</dbReference>
<feature type="compositionally biased region" description="Low complexity" evidence="1">
    <location>
        <begin position="169"/>
        <end position="181"/>
    </location>
</feature>
<dbReference type="AlphaFoldDB" id="A0AB33VAK8"/>
<feature type="compositionally biased region" description="Basic residues" evidence="1">
    <location>
        <begin position="146"/>
        <end position="156"/>
    </location>
</feature>
<reference evidence="3 4" key="1">
    <citation type="journal article" date="2006" name="Mol. Plant Microbe Interact.">
        <title>Identification of open reading frames unique to a select agent: Ralstonia solanacearum race 3 biovar 2.</title>
        <authorList>
            <person name="Gabriel D.W."/>
            <person name="Allen C."/>
            <person name="Schell M."/>
            <person name="Denny T.P."/>
            <person name="Greenberg J.T."/>
            <person name="Duan Y.P."/>
            <person name="Flores-Cruz Z."/>
            <person name="Huang Q."/>
            <person name="Clifford J.M."/>
            <person name="Presting G."/>
            <person name="Gonzalez E.T."/>
            <person name="Reddy J."/>
            <person name="Elphinstone J."/>
            <person name="Swanson J."/>
            <person name="Yao J."/>
            <person name="Mulholland V."/>
            <person name="Liu L."/>
            <person name="Farmerie W."/>
            <person name="Patnaikuni M."/>
            <person name="Balogh B."/>
            <person name="Norman D."/>
            <person name="Alvarez A."/>
            <person name="Castillo J.A."/>
            <person name="Jones J."/>
            <person name="Saddler G."/>
            <person name="Walunas T."/>
            <person name="Zhukov A."/>
            <person name="Mikhailova N."/>
        </authorList>
    </citation>
    <scope>NUCLEOTIDE SEQUENCE [LARGE SCALE GENOMIC DNA]</scope>
    <source>
        <strain evidence="3 4">UW551</strain>
    </source>
</reference>
<keyword evidence="2" id="KW-0812">Transmembrane</keyword>
<comment type="caution">
    <text evidence="3">The sequence shown here is derived from an EMBL/GenBank/DDBJ whole genome shotgun (WGS) entry which is preliminary data.</text>
</comment>
<feature type="transmembrane region" description="Helical" evidence="2">
    <location>
        <begin position="97"/>
        <end position="116"/>
    </location>
</feature>
<feature type="region of interest" description="Disordered" evidence="1">
    <location>
        <begin position="129"/>
        <end position="181"/>
    </location>
</feature>